<dbReference type="Proteomes" id="UP000298663">
    <property type="component" value="Unassembled WGS sequence"/>
</dbReference>
<gene>
    <name evidence="2" type="ORF">L596_012750</name>
</gene>
<dbReference type="AlphaFoldDB" id="A0A4U5NYC2"/>
<comment type="caution">
    <text evidence="2">The sequence shown here is derived from an EMBL/GenBank/DDBJ whole genome shotgun (WGS) entry which is preliminary data.</text>
</comment>
<dbReference type="EMBL" id="AZBU02000003">
    <property type="protein sequence ID" value="TKR88522.1"/>
    <property type="molecule type" value="Genomic_DNA"/>
</dbReference>
<reference evidence="2 3" key="1">
    <citation type="journal article" date="2015" name="Genome Biol.">
        <title>Comparative genomics of Steinernema reveals deeply conserved gene regulatory networks.</title>
        <authorList>
            <person name="Dillman A.R."/>
            <person name="Macchietto M."/>
            <person name="Porter C.F."/>
            <person name="Rogers A."/>
            <person name="Williams B."/>
            <person name="Antoshechkin I."/>
            <person name="Lee M.M."/>
            <person name="Goodwin Z."/>
            <person name="Lu X."/>
            <person name="Lewis E.E."/>
            <person name="Goodrich-Blair H."/>
            <person name="Stock S.P."/>
            <person name="Adams B.J."/>
            <person name="Sternberg P.W."/>
            <person name="Mortazavi A."/>
        </authorList>
    </citation>
    <scope>NUCLEOTIDE SEQUENCE [LARGE SCALE GENOMIC DNA]</scope>
    <source>
        <strain evidence="2 3">ALL</strain>
    </source>
</reference>
<proteinExistence type="predicted"/>
<protein>
    <submittedName>
        <fullName evidence="2">Uncharacterized protein</fullName>
    </submittedName>
</protein>
<name>A0A4U5NYC2_STECR</name>
<keyword evidence="3" id="KW-1185">Reference proteome</keyword>
<keyword evidence="1" id="KW-0732">Signal</keyword>
<evidence type="ECO:0000256" key="1">
    <source>
        <dbReference type="SAM" id="SignalP"/>
    </source>
</evidence>
<evidence type="ECO:0000313" key="3">
    <source>
        <dbReference type="Proteomes" id="UP000298663"/>
    </source>
</evidence>
<organism evidence="2 3">
    <name type="scientific">Steinernema carpocapsae</name>
    <name type="common">Entomopathogenic nematode</name>
    <dbReference type="NCBI Taxonomy" id="34508"/>
    <lineage>
        <taxon>Eukaryota</taxon>
        <taxon>Metazoa</taxon>
        <taxon>Ecdysozoa</taxon>
        <taxon>Nematoda</taxon>
        <taxon>Chromadorea</taxon>
        <taxon>Rhabditida</taxon>
        <taxon>Tylenchina</taxon>
        <taxon>Panagrolaimomorpha</taxon>
        <taxon>Strongyloidoidea</taxon>
        <taxon>Steinernematidae</taxon>
        <taxon>Steinernema</taxon>
    </lineage>
</organism>
<sequence>MLVYRTFLLVFLIAPALRADKTKADGATDLPVLKKSKPSNPNIWLHSGTSVLTAQINVGMVFFCCHVRLYLDGEIAT</sequence>
<reference evidence="2 3" key="2">
    <citation type="journal article" date="2019" name="G3 (Bethesda)">
        <title>Hybrid Assembly of the Genome of the Entomopathogenic Nematode Steinernema carpocapsae Identifies the X-Chromosome.</title>
        <authorList>
            <person name="Serra L."/>
            <person name="Macchietto M."/>
            <person name="Macias-Munoz A."/>
            <person name="McGill C.J."/>
            <person name="Rodriguez I.M."/>
            <person name="Rodriguez B."/>
            <person name="Murad R."/>
            <person name="Mortazavi A."/>
        </authorList>
    </citation>
    <scope>NUCLEOTIDE SEQUENCE [LARGE SCALE GENOMIC DNA]</scope>
    <source>
        <strain evidence="2 3">ALL</strain>
    </source>
</reference>
<feature type="signal peptide" evidence="1">
    <location>
        <begin position="1"/>
        <end position="19"/>
    </location>
</feature>
<accession>A0A4U5NYC2</accession>
<evidence type="ECO:0000313" key="2">
    <source>
        <dbReference type="EMBL" id="TKR88522.1"/>
    </source>
</evidence>
<feature type="chain" id="PRO_5020368098" evidence="1">
    <location>
        <begin position="20"/>
        <end position="77"/>
    </location>
</feature>